<dbReference type="AlphaFoldDB" id="A0A507QJ96"/>
<dbReference type="PANTHER" id="PTHR43394">
    <property type="entry name" value="ATP-DEPENDENT PERMEASE MDL1, MITOCHONDRIAL"/>
    <property type="match status" value="1"/>
</dbReference>
<dbReference type="OrthoDB" id="6500128at2759"/>
<dbReference type="InterPro" id="IPR036640">
    <property type="entry name" value="ABC1_TM_sf"/>
</dbReference>
<proteinExistence type="predicted"/>
<gene>
    <name evidence="7" type="ORF">MPDQ_004931</name>
</gene>
<comment type="caution">
    <text evidence="7">The sequence shown here is derived from an EMBL/GenBank/DDBJ whole genome shotgun (WGS) entry which is preliminary data.</text>
</comment>
<evidence type="ECO:0000256" key="3">
    <source>
        <dbReference type="ARBA" id="ARBA00022989"/>
    </source>
</evidence>
<accession>A0A507QJ96</accession>
<keyword evidence="8" id="KW-1185">Reference proteome</keyword>
<dbReference type="SUPFAM" id="SSF90123">
    <property type="entry name" value="ABC transporter transmembrane region"/>
    <property type="match status" value="1"/>
</dbReference>
<evidence type="ECO:0000259" key="6">
    <source>
        <dbReference type="PROSITE" id="PS50929"/>
    </source>
</evidence>
<dbReference type="Gene3D" id="1.20.1560.10">
    <property type="entry name" value="ABC transporter type 1, transmembrane domain"/>
    <property type="match status" value="1"/>
</dbReference>
<evidence type="ECO:0000256" key="5">
    <source>
        <dbReference type="SAM" id="Phobius"/>
    </source>
</evidence>
<dbReference type="GO" id="GO:0015421">
    <property type="term" value="F:ABC-type oligopeptide transporter activity"/>
    <property type="evidence" value="ECO:0007669"/>
    <property type="project" value="TreeGrafter"/>
</dbReference>
<sequence length="295" mass="31615">MVDPGIHRDEVLDRQVNGLPGSKVAKSVFQRGHYSELVEKQRTSHHQEAGEKFAAEINSAEAGSKSFLSAEKVGVYDLSQSGDDEAEKGYFTQAAKEASAAHHPSELVKKSPFSWHNLSSALNRICKLSRPELATILVATVAATLAGLGIPAQSVIFASLLNSLHLSPNSLMRDRVDFWALMYLVIGLGMFAAYLGQGVGFAYAAEKLTHRTRQRALRYLLRQEVAFFDAKENSIGTLTSLLSSAPSDLNGLSGSVLGALLTFLATILGGIVLSLGMGLKLALTEHGGSHAEPLQ</sequence>
<dbReference type="GO" id="GO:0090374">
    <property type="term" value="P:oligopeptide export from mitochondrion"/>
    <property type="evidence" value="ECO:0007669"/>
    <property type="project" value="TreeGrafter"/>
</dbReference>
<organism evidence="7 8">
    <name type="scientific">Monascus purpureus</name>
    <name type="common">Red mold</name>
    <name type="synonym">Monascus anka</name>
    <dbReference type="NCBI Taxonomy" id="5098"/>
    <lineage>
        <taxon>Eukaryota</taxon>
        <taxon>Fungi</taxon>
        <taxon>Dikarya</taxon>
        <taxon>Ascomycota</taxon>
        <taxon>Pezizomycotina</taxon>
        <taxon>Eurotiomycetes</taxon>
        <taxon>Eurotiomycetidae</taxon>
        <taxon>Eurotiales</taxon>
        <taxon>Aspergillaceae</taxon>
        <taxon>Monascus</taxon>
    </lineage>
</organism>
<reference evidence="7 8" key="1">
    <citation type="submission" date="2019-06" db="EMBL/GenBank/DDBJ databases">
        <title>Wine fermentation using esterase from Monascus purpureus.</title>
        <authorList>
            <person name="Geng C."/>
            <person name="Zhang Y."/>
        </authorList>
    </citation>
    <scope>NUCLEOTIDE SEQUENCE [LARGE SCALE GENOMIC DNA]</scope>
    <source>
        <strain evidence="7">HQ1</strain>
    </source>
</reference>
<dbReference type="EMBL" id="VIFY01000324">
    <property type="protein sequence ID" value="TQB67691.1"/>
    <property type="molecule type" value="Genomic_DNA"/>
</dbReference>
<dbReference type="InterPro" id="IPR011527">
    <property type="entry name" value="ABC1_TM_dom"/>
</dbReference>
<keyword evidence="4 5" id="KW-0472">Membrane</keyword>
<feature type="transmembrane region" description="Helical" evidence="5">
    <location>
        <begin position="133"/>
        <end position="161"/>
    </location>
</feature>
<dbReference type="GO" id="GO:0005743">
    <property type="term" value="C:mitochondrial inner membrane"/>
    <property type="evidence" value="ECO:0007669"/>
    <property type="project" value="TreeGrafter"/>
</dbReference>
<feature type="transmembrane region" description="Helical" evidence="5">
    <location>
        <begin position="256"/>
        <end position="279"/>
    </location>
</feature>
<evidence type="ECO:0000256" key="2">
    <source>
        <dbReference type="ARBA" id="ARBA00022692"/>
    </source>
</evidence>
<dbReference type="STRING" id="5098.A0A507QJ96"/>
<feature type="transmembrane region" description="Helical" evidence="5">
    <location>
        <begin position="181"/>
        <end position="205"/>
    </location>
</feature>
<evidence type="ECO:0000256" key="4">
    <source>
        <dbReference type="ARBA" id="ARBA00023136"/>
    </source>
</evidence>
<feature type="domain" description="ABC transmembrane type-1" evidence="6">
    <location>
        <begin position="137"/>
        <end position="283"/>
    </location>
</feature>
<keyword evidence="2 5" id="KW-0812">Transmembrane</keyword>
<name>A0A507QJ96_MONPU</name>
<evidence type="ECO:0000256" key="1">
    <source>
        <dbReference type="ARBA" id="ARBA00004141"/>
    </source>
</evidence>
<keyword evidence="3 5" id="KW-1133">Transmembrane helix</keyword>
<dbReference type="Gene3D" id="3.40.50.300">
    <property type="entry name" value="P-loop containing nucleotide triphosphate hydrolases"/>
    <property type="match status" value="1"/>
</dbReference>
<comment type="subcellular location">
    <subcellularLocation>
        <location evidence="1">Membrane</location>
        <topology evidence="1">Multi-pass membrane protein</topology>
    </subcellularLocation>
</comment>
<dbReference type="InterPro" id="IPR027417">
    <property type="entry name" value="P-loop_NTPase"/>
</dbReference>
<dbReference type="Pfam" id="PF00664">
    <property type="entry name" value="ABC_membrane"/>
    <property type="match status" value="1"/>
</dbReference>
<dbReference type="PROSITE" id="PS50929">
    <property type="entry name" value="ABC_TM1F"/>
    <property type="match status" value="1"/>
</dbReference>
<dbReference type="GO" id="GO:0005524">
    <property type="term" value="F:ATP binding"/>
    <property type="evidence" value="ECO:0007669"/>
    <property type="project" value="InterPro"/>
</dbReference>
<dbReference type="Proteomes" id="UP000319663">
    <property type="component" value="Unassembled WGS sequence"/>
</dbReference>
<evidence type="ECO:0000313" key="7">
    <source>
        <dbReference type="EMBL" id="TQB67691.1"/>
    </source>
</evidence>
<protein>
    <recommendedName>
        <fullName evidence="6">ABC transmembrane type-1 domain-containing protein</fullName>
    </recommendedName>
</protein>
<evidence type="ECO:0000313" key="8">
    <source>
        <dbReference type="Proteomes" id="UP000319663"/>
    </source>
</evidence>
<dbReference type="InterPro" id="IPR039421">
    <property type="entry name" value="Type_1_exporter"/>
</dbReference>
<dbReference type="PANTHER" id="PTHR43394:SF18">
    <property type="entry name" value="ABC TRANSPORTER B FAMILY MEMBER 11-LIKE"/>
    <property type="match status" value="1"/>
</dbReference>